<dbReference type="EMBL" id="JAAAHW010004132">
    <property type="protein sequence ID" value="KAF9978297.1"/>
    <property type="molecule type" value="Genomic_DNA"/>
</dbReference>
<evidence type="ECO:0000256" key="3">
    <source>
        <dbReference type="ARBA" id="ARBA00022723"/>
    </source>
</evidence>
<dbReference type="Gene3D" id="3.20.20.105">
    <property type="entry name" value="Queuine tRNA-ribosyltransferase-like"/>
    <property type="match status" value="1"/>
</dbReference>
<evidence type="ECO:0000256" key="5">
    <source>
        <dbReference type="HAMAP-Rule" id="MF_03043"/>
    </source>
</evidence>
<dbReference type="InterPro" id="IPR028592">
    <property type="entry name" value="QTRTD1"/>
</dbReference>
<evidence type="ECO:0000256" key="6">
    <source>
        <dbReference type="SAM" id="MobiDB-lite"/>
    </source>
</evidence>
<dbReference type="InterPro" id="IPR036511">
    <property type="entry name" value="TGT-like_sf"/>
</dbReference>
<dbReference type="HAMAP" id="MF_03043">
    <property type="entry name" value="QTRT2"/>
    <property type="match status" value="1"/>
</dbReference>
<dbReference type="Proteomes" id="UP000749646">
    <property type="component" value="Unassembled WGS sequence"/>
</dbReference>
<feature type="domain" description="tRNA-guanine(15) transglycosylase-like" evidence="7">
    <location>
        <begin position="2"/>
        <end position="161"/>
    </location>
</feature>
<name>A0A9P6JH62_9FUNG</name>
<feature type="binding site" evidence="5">
    <location>
        <position position="370"/>
    </location>
    <ligand>
        <name>Zn(2+)</name>
        <dbReference type="ChEBI" id="CHEBI:29105"/>
    </ligand>
</feature>
<evidence type="ECO:0000256" key="4">
    <source>
        <dbReference type="ARBA" id="ARBA00022833"/>
    </source>
</evidence>
<dbReference type="InterPro" id="IPR050852">
    <property type="entry name" value="Queuine_tRNA-ribosyltrfase"/>
</dbReference>
<feature type="binding site" evidence="5">
    <location>
        <position position="365"/>
    </location>
    <ligand>
        <name>Zn(2+)</name>
        <dbReference type="ChEBI" id="CHEBI:29105"/>
    </ligand>
</feature>
<dbReference type="PANTHER" id="PTHR46064">
    <property type="entry name" value="QUEUINE TRNA-RIBOSYLTRANSFERASE ACCESSORY SUBUNIT 2"/>
    <property type="match status" value="1"/>
</dbReference>
<comment type="function">
    <text evidence="5">Non-catalytic subunit of the queuine tRNA-ribosyltransferase (TGT) that catalyzes the base-exchange of a guanine (G) residue with queuine (Q) at position 34 (anticodon wobble position) in tRNAs with GU(N) anticodons (tRNA-Asp, -Asn, -His and -Tyr), resulting in the hypermodified nucleoside queuosine (7-(((4,5-cis-dihydroxy-2-cyclopenten-1-yl)amino)methyl)-7-deazaguanosine).</text>
</comment>
<proteinExistence type="inferred from homology"/>
<dbReference type="GO" id="GO:0006400">
    <property type="term" value="P:tRNA modification"/>
    <property type="evidence" value="ECO:0007669"/>
    <property type="project" value="InterPro"/>
</dbReference>
<comment type="subunit">
    <text evidence="5">Heterodimer of a catalytic subunit and an accessory subunit.</text>
</comment>
<comment type="similarity">
    <text evidence="5">Belongs to the queuine tRNA-ribosyltransferase family. QTRT2 subfamily.</text>
</comment>
<dbReference type="SUPFAM" id="SSF51713">
    <property type="entry name" value="tRNA-guanine transglycosylase"/>
    <property type="match status" value="1"/>
</dbReference>
<feature type="domain" description="tRNA-guanine(15) transglycosylase-like" evidence="7">
    <location>
        <begin position="218"/>
        <end position="429"/>
    </location>
</feature>
<comment type="caution">
    <text evidence="8">The sequence shown here is derived from an EMBL/GenBank/DDBJ whole genome shotgun (WGS) entry which is preliminary data.</text>
</comment>
<dbReference type="GO" id="GO:0008479">
    <property type="term" value="F:tRNA-guanosine(34) queuine transglycosylase activity"/>
    <property type="evidence" value="ECO:0007669"/>
    <property type="project" value="UniProtKB-UniRule"/>
</dbReference>
<feature type="region of interest" description="Disordered" evidence="6">
    <location>
        <begin position="173"/>
        <end position="210"/>
    </location>
</feature>
<evidence type="ECO:0000313" key="8">
    <source>
        <dbReference type="EMBL" id="KAF9978297.1"/>
    </source>
</evidence>
<dbReference type="PANTHER" id="PTHR46064:SF1">
    <property type="entry name" value="QUEUINE TRNA-RIBOSYLTRANSFERASE ACCESSORY SUBUNIT 2"/>
    <property type="match status" value="1"/>
</dbReference>
<sequence>MIETPDCLMYSIKGSVPHLTPDNVRLQGYGGISVILEQVLQADQPASFSKWPATASSKFTLADFLHLRDLVLFCDLRDFSSLSSSSSKLGSNTDRHVLLSTLKGVRQLTLGEYLQIVRQYRPDIMVSLADHIAETKELDQKRVRKSINRTLKWLDQILLERRGEDGRIEDRKVEEAKKRKKEKKERQRNMTKEHQQLDDEEDPNTPVDVQPIATEPWTDVAVFAHVQGAHYEEERIWSAVETAKRDGVDGFIVDTNSLTATSTKNEILKCIKVSIEHLPAQKPRLAYGIRAPENVLKAIALGVDLFDTSYPYQLTEDGKASLYYFGDNPYSSSPTSATNLSSNNRWINLWDEEHRDKFVSILDGCECCACKGGRHTRAYINHLLKTHEMLATVLLMSHNMYQYSKFFAAVREAVKVGTLERYSEAFHETFGVEPARTGEKHPAQIAVEASLAKRNQRFDGAETDEIEATGTSEKSSKKRPKEEAGVDKENKKVKPTESEVGVEDGS</sequence>
<evidence type="ECO:0000313" key="9">
    <source>
        <dbReference type="Proteomes" id="UP000749646"/>
    </source>
</evidence>
<accession>A0A9P6JH62</accession>
<dbReference type="InterPro" id="IPR002616">
    <property type="entry name" value="tRNA_ribo_trans-like"/>
</dbReference>
<dbReference type="OrthoDB" id="27601at2759"/>
<feature type="compositionally biased region" description="Basic and acidic residues" evidence="6">
    <location>
        <begin position="480"/>
        <end position="497"/>
    </location>
</feature>
<dbReference type="GO" id="GO:0046872">
    <property type="term" value="F:metal ion binding"/>
    <property type="evidence" value="ECO:0007669"/>
    <property type="project" value="UniProtKB-KW"/>
</dbReference>
<comment type="cofactor">
    <cofactor evidence="5">
        <name>Zn(2+)</name>
        <dbReference type="ChEBI" id="CHEBI:29105"/>
    </cofactor>
    <text evidence="5">Binds 1 zinc ion per subunit.</text>
</comment>
<keyword evidence="9" id="KW-1185">Reference proteome</keyword>
<keyword evidence="4 5" id="KW-0862">Zinc</keyword>
<keyword evidence="2 5" id="KW-0819">tRNA processing</keyword>
<dbReference type="AlphaFoldDB" id="A0A9P6JH62"/>
<feature type="binding site" evidence="5">
    <location>
        <position position="367"/>
    </location>
    <ligand>
        <name>Zn(2+)</name>
        <dbReference type="ChEBI" id="CHEBI:29105"/>
    </ligand>
</feature>
<feature type="region of interest" description="Disordered" evidence="6">
    <location>
        <begin position="453"/>
        <end position="506"/>
    </location>
</feature>
<keyword evidence="3 5" id="KW-0479">Metal-binding</keyword>
<dbReference type="GO" id="GO:0005737">
    <property type="term" value="C:cytoplasm"/>
    <property type="evidence" value="ECO:0007669"/>
    <property type="project" value="UniProtKB-SubCell"/>
</dbReference>
<evidence type="ECO:0000256" key="2">
    <source>
        <dbReference type="ARBA" id="ARBA00022694"/>
    </source>
</evidence>
<comment type="subcellular location">
    <subcellularLocation>
        <location evidence="5">Cytoplasm</location>
    </subcellularLocation>
</comment>
<dbReference type="Pfam" id="PF01702">
    <property type="entry name" value="TGT"/>
    <property type="match status" value="2"/>
</dbReference>
<evidence type="ECO:0000256" key="1">
    <source>
        <dbReference type="ARBA" id="ARBA00022490"/>
    </source>
</evidence>
<protein>
    <recommendedName>
        <fullName evidence="5">Queuine tRNA-ribosyltransferase accessory subunit 2</fullName>
    </recommendedName>
    <alternativeName>
        <fullName evidence="5">Queuine tRNA-ribosyltransferase domain-containing protein 1</fullName>
    </alternativeName>
</protein>
<feature type="compositionally biased region" description="Basic and acidic residues" evidence="6">
    <location>
        <begin position="184"/>
        <end position="197"/>
    </location>
</feature>
<gene>
    <name evidence="8" type="primary">QTRTD1_2</name>
    <name evidence="8" type="ORF">BGZ65_007045</name>
</gene>
<feature type="binding site" evidence="5">
    <location>
        <position position="398"/>
    </location>
    <ligand>
        <name>Zn(2+)</name>
        <dbReference type="ChEBI" id="CHEBI:29105"/>
    </ligand>
</feature>
<organism evidence="8 9">
    <name type="scientific">Modicella reniformis</name>
    <dbReference type="NCBI Taxonomy" id="1440133"/>
    <lineage>
        <taxon>Eukaryota</taxon>
        <taxon>Fungi</taxon>
        <taxon>Fungi incertae sedis</taxon>
        <taxon>Mucoromycota</taxon>
        <taxon>Mortierellomycotina</taxon>
        <taxon>Mortierellomycetes</taxon>
        <taxon>Mortierellales</taxon>
        <taxon>Mortierellaceae</taxon>
        <taxon>Modicella</taxon>
    </lineage>
</organism>
<dbReference type="NCBIfam" id="TIGR00449">
    <property type="entry name" value="tgt_general"/>
    <property type="match status" value="1"/>
</dbReference>
<reference evidence="8" key="1">
    <citation type="journal article" date="2020" name="Fungal Divers.">
        <title>Resolving the Mortierellaceae phylogeny through synthesis of multi-gene phylogenetics and phylogenomics.</title>
        <authorList>
            <person name="Vandepol N."/>
            <person name="Liber J."/>
            <person name="Desiro A."/>
            <person name="Na H."/>
            <person name="Kennedy M."/>
            <person name="Barry K."/>
            <person name="Grigoriev I.V."/>
            <person name="Miller A.N."/>
            <person name="O'Donnell K."/>
            <person name="Stajich J.E."/>
            <person name="Bonito G."/>
        </authorList>
    </citation>
    <scope>NUCLEOTIDE SEQUENCE</scope>
    <source>
        <strain evidence="8">MES-2147</strain>
    </source>
</reference>
<keyword evidence="1 5" id="KW-0963">Cytoplasm</keyword>
<evidence type="ECO:0000259" key="7">
    <source>
        <dbReference type="Pfam" id="PF01702"/>
    </source>
</evidence>